<dbReference type="PANTHER" id="PTHR44145">
    <property type="entry name" value="DNAJ HOMOLOG SUBFAMILY A MEMBER 3, MITOCHONDRIAL"/>
    <property type="match status" value="1"/>
</dbReference>
<dbReference type="RefSeq" id="XP_001024763.1">
    <property type="nucleotide sequence ID" value="XM_001024763.1"/>
</dbReference>
<dbReference type="InterPro" id="IPR018253">
    <property type="entry name" value="DnaJ_domain_CS"/>
</dbReference>
<keyword evidence="2" id="KW-0472">Membrane</keyword>
<dbReference type="InterPro" id="IPR036869">
    <property type="entry name" value="J_dom_sf"/>
</dbReference>
<reference evidence="5" key="1">
    <citation type="journal article" date="2006" name="PLoS Biol.">
        <title>Macronuclear genome sequence of the ciliate Tetrahymena thermophila, a model eukaryote.</title>
        <authorList>
            <person name="Eisen J.A."/>
            <person name="Coyne R.S."/>
            <person name="Wu M."/>
            <person name="Wu D."/>
            <person name="Thiagarajan M."/>
            <person name="Wortman J.R."/>
            <person name="Badger J.H."/>
            <person name="Ren Q."/>
            <person name="Amedeo P."/>
            <person name="Jones K.M."/>
            <person name="Tallon L.J."/>
            <person name="Delcher A.L."/>
            <person name="Salzberg S.L."/>
            <person name="Silva J.C."/>
            <person name="Haas B.J."/>
            <person name="Majoros W.H."/>
            <person name="Farzad M."/>
            <person name="Carlton J.M."/>
            <person name="Smith R.K. Jr."/>
            <person name="Garg J."/>
            <person name="Pearlman R.E."/>
            <person name="Karrer K.M."/>
            <person name="Sun L."/>
            <person name="Manning G."/>
            <person name="Elde N.C."/>
            <person name="Turkewitz A.P."/>
            <person name="Asai D.J."/>
            <person name="Wilkes D.E."/>
            <person name="Wang Y."/>
            <person name="Cai H."/>
            <person name="Collins K."/>
            <person name="Stewart B.A."/>
            <person name="Lee S.R."/>
            <person name="Wilamowska K."/>
            <person name="Weinberg Z."/>
            <person name="Ruzzo W.L."/>
            <person name="Wloga D."/>
            <person name="Gaertig J."/>
            <person name="Frankel J."/>
            <person name="Tsao C.-C."/>
            <person name="Gorovsky M.A."/>
            <person name="Keeling P.J."/>
            <person name="Waller R.F."/>
            <person name="Patron N.J."/>
            <person name="Cherry J.M."/>
            <person name="Stover N.A."/>
            <person name="Krieger C.J."/>
            <person name="del Toro C."/>
            <person name="Ryder H.F."/>
            <person name="Williamson S.C."/>
            <person name="Barbeau R.A."/>
            <person name="Hamilton E.P."/>
            <person name="Orias E."/>
        </authorList>
    </citation>
    <scope>NUCLEOTIDE SEQUENCE [LARGE SCALE GENOMIC DNA]</scope>
    <source>
        <strain evidence="5">SB210</strain>
    </source>
</reference>
<dbReference type="HOGENOM" id="CLU_941601_0_0_1"/>
<dbReference type="PRINTS" id="PR00625">
    <property type="entry name" value="JDOMAIN"/>
</dbReference>
<feature type="transmembrane region" description="Helical" evidence="2">
    <location>
        <begin position="202"/>
        <end position="224"/>
    </location>
</feature>
<dbReference type="CDD" id="cd06257">
    <property type="entry name" value="DnaJ"/>
    <property type="match status" value="1"/>
</dbReference>
<dbReference type="InterPro" id="IPR001623">
    <property type="entry name" value="DnaJ_domain"/>
</dbReference>
<dbReference type="EMBL" id="GG662443">
    <property type="protein sequence ID" value="EAS04518.1"/>
    <property type="molecule type" value="Genomic_DNA"/>
</dbReference>
<dbReference type="PANTHER" id="PTHR44145:SF3">
    <property type="entry name" value="DNAJ HOMOLOG SUBFAMILY A MEMBER 3, MITOCHONDRIAL"/>
    <property type="match status" value="1"/>
</dbReference>
<dbReference type="PROSITE" id="PS50076">
    <property type="entry name" value="DNAJ_2"/>
    <property type="match status" value="1"/>
</dbReference>
<sequence>MIRLLSSSLKNGLNFNKSFFFKHQNILRFFNAKVDFSKDYFKVLEVSENSTPEEIKKSYYKLVKQYHPDINKNNAEHFKLINEAYEVLSNEQSKNEYISMRANPFQNSSANYSQSYHQQQNYGQYYQYGNRKNQKYDYKRYEQQYYSSADAQRQTQGDFYNSNFSKSQFYQDMQNPYSTQNNYDFEPSMSAEEKMRLTKKKLVAFTFVILGFYLIFDVLVMKLLNSSEQYVVYDPETGQRFITDAQTLNQLKRRGYDASFISPTDRDLQNRYGNRNHDERYNYNNGFNYDPKRERI</sequence>
<dbReference type="STRING" id="312017.I7MIK0"/>
<dbReference type="OrthoDB" id="10250354at2759"/>
<dbReference type="AlphaFoldDB" id="I7MIK0"/>
<dbReference type="Proteomes" id="UP000009168">
    <property type="component" value="Unassembled WGS sequence"/>
</dbReference>
<dbReference type="InterPro" id="IPR051938">
    <property type="entry name" value="Apopto_cytoskel_mod"/>
</dbReference>
<evidence type="ECO:0000256" key="1">
    <source>
        <dbReference type="ARBA" id="ARBA00023186"/>
    </source>
</evidence>
<keyword evidence="2" id="KW-1133">Transmembrane helix</keyword>
<feature type="domain" description="J" evidence="3">
    <location>
        <begin position="39"/>
        <end position="101"/>
    </location>
</feature>
<dbReference type="SUPFAM" id="SSF46565">
    <property type="entry name" value="Chaperone J-domain"/>
    <property type="match status" value="1"/>
</dbReference>
<gene>
    <name evidence="4" type="ORF">TTHERM_00237330</name>
</gene>
<dbReference type="PROSITE" id="PS00636">
    <property type="entry name" value="DNAJ_1"/>
    <property type="match status" value="1"/>
</dbReference>
<evidence type="ECO:0000259" key="3">
    <source>
        <dbReference type="PROSITE" id="PS50076"/>
    </source>
</evidence>
<evidence type="ECO:0000256" key="2">
    <source>
        <dbReference type="SAM" id="Phobius"/>
    </source>
</evidence>
<organism evidence="4 5">
    <name type="scientific">Tetrahymena thermophila (strain SB210)</name>
    <dbReference type="NCBI Taxonomy" id="312017"/>
    <lineage>
        <taxon>Eukaryota</taxon>
        <taxon>Sar</taxon>
        <taxon>Alveolata</taxon>
        <taxon>Ciliophora</taxon>
        <taxon>Intramacronucleata</taxon>
        <taxon>Oligohymenophorea</taxon>
        <taxon>Hymenostomatida</taxon>
        <taxon>Tetrahymenina</taxon>
        <taxon>Tetrahymenidae</taxon>
        <taxon>Tetrahymena</taxon>
    </lineage>
</organism>
<evidence type="ECO:0000313" key="4">
    <source>
        <dbReference type="EMBL" id="EAS04518.1"/>
    </source>
</evidence>
<dbReference type="Pfam" id="PF00226">
    <property type="entry name" value="DnaJ"/>
    <property type="match status" value="1"/>
</dbReference>
<name>I7MIK0_TETTS</name>
<evidence type="ECO:0000313" key="5">
    <source>
        <dbReference type="Proteomes" id="UP000009168"/>
    </source>
</evidence>
<dbReference type="SMART" id="SM00271">
    <property type="entry name" value="DnaJ"/>
    <property type="match status" value="1"/>
</dbReference>
<keyword evidence="1" id="KW-0143">Chaperone</keyword>
<proteinExistence type="predicted"/>
<keyword evidence="5" id="KW-1185">Reference proteome</keyword>
<dbReference type="InParanoid" id="I7MIK0"/>
<protein>
    <submittedName>
        <fullName evidence="4">DnaJ domain protein</fullName>
    </submittedName>
</protein>
<dbReference type="eggNOG" id="KOG0715">
    <property type="taxonomic scope" value="Eukaryota"/>
</dbReference>
<dbReference type="GeneID" id="7833687"/>
<keyword evidence="2" id="KW-0812">Transmembrane</keyword>
<dbReference type="Gene3D" id="1.10.287.110">
    <property type="entry name" value="DnaJ domain"/>
    <property type="match status" value="1"/>
</dbReference>
<dbReference type="OMA" id="HEQFRRM"/>
<accession>I7MIK0</accession>
<dbReference type="KEGG" id="tet:TTHERM_00237330"/>